<feature type="non-terminal residue" evidence="2">
    <location>
        <position position="98"/>
    </location>
</feature>
<sequence>MSKFEVLQDLTDDIDFDELSSSEIVSLEEESNNGSSEGSDEELSKNKSGLIKKTKIKKEIINDDSDAEQSYERKPRRPEDNSWRTQKASVRLPIKLPN</sequence>
<dbReference type="EMBL" id="CAJVPL010001325">
    <property type="protein sequence ID" value="CAG8564929.1"/>
    <property type="molecule type" value="Genomic_DNA"/>
</dbReference>
<dbReference type="AlphaFoldDB" id="A0A9N9BGF4"/>
<feature type="compositionally biased region" description="Basic and acidic residues" evidence="1">
    <location>
        <begin position="70"/>
        <end position="82"/>
    </location>
</feature>
<evidence type="ECO:0000313" key="2">
    <source>
        <dbReference type="EMBL" id="CAG8564929.1"/>
    </source>
</evidence>
<comment type="caution">
    <text evidence="2">The sequence shown here is derived from an EMBL/GenBank/DDBJ whole genome shotgun (WGS) entry which is preliminary data.</text>
</comment>
<evidence type="ECO:0000256" key="1">
    <source>
        <dbReference type="SAM" id="MobiDB-lite"/>
    </source>
</evidence>
<dbReference type="Proteomes" id="UP000789831">
    <property type="component" value="Unassembled WGS sequence"/>
</dbReference>
<evidence type="ECO:0000313" key="3">
    <source>
        <dbReference type="Proteomes" id="UP000789831"/>
    </source>
</evidence>
<organism evidence="2 3">
    <name type="scientific">Ambispora gerdemannii</name>
    <dbReference type="NCBI Taxonomy" id="144530"/>
    <lineage>
        <taxon>Eukaryota</taxon>
        <taxon>Fungi</taxon>
        <taxon>Fungi incertae sedis</taxon>
        <taxon>Mucoromycota</taxon>
        <taxon>Glomeromycotina</taxon>
        <taxon>Glomeromycetes</taxon>
        <taxon>Archaeosporales</taxon>
        <taxon>Ambisporaceae</taxon>
        <taxon>Ambispora</taxon>
    </lineage>
</organism>
<keyword evidence="3" id="KW-1185">Reference proteome</keyword>
<accession>A0A9N9BGF4</accession>
<reference evidence="2" key="1">
    <citation type="submission" date="2021-06" db="EMBL/GenBank/DDBJ databases">
        <authorList>
            <person name="Kallberg Y."/>
            <person name="Tangrot J."/>
            <person name="Rosling A."/>
        </authorList>
    </citation>
    <scope>NUCLEOTIDE SEQUENCE</scope>
    <source>
        <strain evidence="2">MT106</strain>
    </source>
</reference>
<proteinExistence type="predicted"/>
<protein>
    <submittedName>
        <fullName evidence="2">12656_t:CDS:1</fullName>
    </submittedName>
</protein>
<name>A0A9N9BGF4_9GLOM</name>
<feature type="region of interest" description="Disordered" evidence="1">
    <location>
        <begin position="24"/>
        <end position="98"/>
    </location>
</feature>
<gene>
    <name evidence="2" type="ORF">AGERDE_LOCUS7339</name>
</gene>